<reference evidence="1 2" key="1">
    <citation type="submission" date="2017-12" db="EMBL/GenBank/DDBJ databases">
        <title>Genomic Encyclopedia of Type Strains, Phase III (KMG-III): the genomes of soil and plant-associated and newly described type strains.</title>
        <authorList>
            <person name="Whitman W."/>
        </authorList>
    </citation>
    <scope>NUCLEOTIDE SEQUENCE [LARGE SCALE GENOMIC DNA]</scope>
    <source>
        <strain evidence="1 2">LP43</strain>
    </source>
</reference>
<dbReference type="Proteomes" id="UP000233782">
    <property type="component" value="Unassembled WGS sequence"/>
</dbReference>
<evidence type="ECO:0008006" key="3">
    <source>
        <dbReference type="Google" id="ProtNLM"/>
    </source>
</evidence>
<sequence>MRTIRKPYKHYQNSLGQRYCTLRYLADRKMLNIIWKGTATEESIEEVEKGILQMLRQFPCRSIINDVQDFFQAPAAYLAYLTWSEWDKNVKDASAVRCIAHVLPPDAPMPADKKRSPGSLEIRYFTHLMDAMEWLNQQKLT</sequence>
<organism evidence="1 2">
    <name type="scientific">Pontibacter ramchanderi</name>
    <dbReference type="NCBI Taxonomy" id="1179743"/>
    <lineage>
        <taxon>Bacteria</taxon>
        <taxon>Pseudomonadati</taxon>
        <taxon>Bacteroidota</taxon>
        <taxon>Cytophagia</taxon>
        <taxon>Cytophagales</taxon>
        <taxon>Hymenobacteraceae</taxon>
        <taxon>Pontibacter</taxon>
    </lineage>
</organism>
<protein>
    <recommendedName>
        <fullName evidence="3">SpoIIAA-like protein</fullName>
    </recommendedName>
</protein>
<comment type="caution">
    <text evidence="1">The sequence shown here is derived from an EMBL/GenBank/DDBJ whole genome shotgun (WGS) entry which is preliminary data.</text>
</comment>
<dbReference type="OrthoDB" id="852575at2"/>
<proteinExistence type="predicted"/>
<evidence type="ECO:0000313" key="1">
    <source>
        <dbReference type="EMBL" id="PKV75133.1"/>
    </source>
</evidence>
<gene>
    <name evidence="1" type="ORF">BD749_0071</name>
</gene>
<name>A0A2N3V0L7_9BACT</name>
<evidence type="ECO:0000313" key="2">
    <source>
        <dbReference type="Proteomes" id="UP000233782"/>
    </source>
</evidence>
<dbReference type="RefSeq" id="WP_101442401.1">
    <property type="nucleotide sequence ID" value="NZ_PJMU01000001.1"/>
</dbReference>
<dbReference type="EMBL" id="PJMU01000001">
    <property type="protein sequence ID" value="PKV75133.1"/>
    <property type="molecule type" value="Genomic_DNA"/>
</dbReference>
<accession>A0A2N3V0L7</accession>
<dbReference type="AlphaFoldDB" id="A0A2N3V0L7"/>
<keyword evidence="2" id="KW-1185">Reference proteome</keyword>